<accession>A0A844F5X6</accession>
<dbReference type="RefSeq" id="WP_154322730.1">
    <property type="nucleotide sequence ID" value="NZ_CP045695.1"/>
</dbReference>
<evidence type="ECO:0000259" key="1">
    <source>
        <dbReference type="Pfam" id="PF20195"/>
    </source>
</evidence>
<dbReference type="AlphaFoldDB" id="A0A844F5X6"/>
<evidence type="ECO:0000313" key="3">
    <source>
        <dbReference type="EMBL" id="MSS38970.1"/>
    </source>
</evidence>
<evidence type="ECO:0000313" key="4">
    <source>
        <dbReference type="Proteomes" id="UP000462363"/>
    </source>
</evidence>
<reference evidence="3 4" key="1">
    <citation type="submission" date="2019-08" db="EMBL/GenBank/DDBJ databases">
        <title>In-depth cultivation of the pig gut microbiome towards novel bacterial diversity and tailored functional studies.</title>
        <authorList>
            <person name="Wylensek D."/>
            <person name="Hitch T.C.A."/>
            <person name="Clavel T."/>
        </authorList>
    </citation>
    <scope>NUCLEOTIDE SEQUENCE [LARGE SCALE GENOMIC DNA]</scope>
    <source>
        <strain evidence="3 4">BL-389-WT-3D</strain>
    </source>
</reference>
<dbReference type="InterPro" id="IPR046688">
    <property type="entry name" value="DUF6558_N"/>
</dbReference>
<sequence length="362" mass="42099">MAKQFKDFTFTGKKFSSLCTKYISVDFEDNSDIPLTMERNMEIGETNFSRVEPNYFGDTWTDVLPIELNIVKDPSQYDYNQKELVITKGEIREITRWLTSPHYPEWIEFEYDHDNVDEAKNYRGWFNNVETWAVGSEVYGLKLSFKCTTPFGYTDDIVNTQTVTKYSNILVTNDSDELDSYCYPTIEIKPSSNGQIYICNLSDCKILKNGILTLTESTYFQSMLTLIEEFATLNGYTVKYTGKGAFNIVALCNDTAVQFYLIDRYNNEIKCTAFYMDDTKEYRIIEDGFMFMDVYTDLNIYIDCQKLIINDSLGRIITYDKLGITDVDHIYWLRLINGHNSLLLYGNAKFTITHKESRKVGE</sequence>
<protein>
    <submittedName>
        <fullName evidence="3">Uncharacterized protein</fullName>
    </submittedName>
</protein>
<dbReference type="Pfam" id="PF20195">
    <property type="entry name" value="DUF6558"/>
    <property type="match status" value="1"/>
</dbReference>
<gene>
    <name evidence="3" type="ORF">FYJ37_01045</name>
</gene>
<name>A0A844F5X6_CLOSV</name>
<dbReference type="Proteomes" id="UP000462363">
    <property type="component" value="Unassembled WGS sequence"/>
</dbReference>
<dbReference type="EMBL" id="VUMB01000002">
    <property type="protein sequence ID" value="MSS38970.1"/>
    <property type="molecule type" value="Genomic_DNA"/>
</dbReference>
<feature type="domain" description="DUF6558" evidence="1">
    <location>
        <begin position="6"/>
        <end position="148"/>
    </location>
</feature>
<proteinExistence type="predicted"/>
<organism evidence="3 4">
    <name type="scientific">Clostridium scindens (strain JCM 10418 / VPI 12708)</name>
    <dbReference type="NCBI Taxonomy" id="29347"/>
    <lineage>
        <taxon>Bacteria</taxon>
        <taxon>Bacillati</taxon>
        <taxon>Bacillota</taxon>
        <taxon>Clostridia</taxon>
        <taxon>Lachnospirales</taxon>
        <taxon>Lachnospiraceae</taxon>
    </lineage>
</organism>
<dbReference type="Pfam" id="PF20753">
    <property type="entry name" value="DUF6558_C"/>
    <property type="match status" value="1"/>
</dbReference>
<evidence type="ECO:0000259" key="2">
    <source>
        <dbReference type="Pfam" id="PF20753"/>
    </source>
</evidence>
<comment type="caution">
    <text evidence="3">The sequence shown here is derived from an EMBL/GenBank/DDBJ whole genome shotgun (WGS) entry which is preliminary data.</text>
</comment>
<dbReference type="InterPro" id="IPR048276">
    <property type="entry name" value="Phage_tail-like_C"/>
</dbReference>
<feature type="domain" description="Phage tail-like C-terminal" evidence="2">
    <location>
        <begin position="151"/>
        <end position="203"/>
    </location>
</feature>